<comment type="caution">
    <text evidence="1">The sequence shown here is derived from an EMBL/GenBank/DDBJ whole genome shotgun (WGS) entry which is preliminary data.</text>
</comment>
<dbReference type="AlphaFoldDB" id="A0A9D1J4Y3"/>
<reference evidence="1" key="1">
    <citation type="submission" date="2020-10" db="EMBL/GenBank/DDBJ databases">
        <authorList>
            <person name="Gilroy R."/>
        </authorList>
    </citation>
    <scope>NUCLEOTIDE SEQUENCE</scope>
    <source>
        <strain evidence="1">CHK189-12415</strain>
    </source>
</reference>
<gene>
    <name evidence="1" type="ORF">IAB37_05115</name>
</gene>
<dbReference type="EMBL" id="DVHA01000167">
    <property type="protein sequence ID" value="HIR60938.1"/>
    <property type="molecule type" value="Genomic_DNA"/>
</dbReference>
<evidence type="ECO:0000313" key="2">
    <source>
        <dbReference type="Proteomes" id="UP000824241"/>
    </source>
</evidence>
<protein>
    <submittedName>
        <fullName evidence="1">Uncharacterized protein</fullName>
    </submittedName>
</protein>
<name>A0A9D1J4Y3_9FIRM</name>
<sequence>MSVLGLLAAILVLVILAAVFCALCAMRLSSRRNREQNDREQMAFLHDWQENHPHPRR</sequence>
<evidence type="ECO:0000313" key="1">
    <source>
        <dbReference type="EMBL" id="HIR60938.1"/>
    </source>
</evidence>
<organism evidence="1 2">
    <name type="scientific">Candidatus Faecivivens stercoravium</name>
    <dbReference type="NCBI Taxonomy" id="2840803"/>
    <lineage>
        <taxon>Bacteria</taxon>
        <taxon>Bacillati</taxon>
        <taxon>Bacillota</taxon>
        <taxon>Clostridia</taxon>
        <taxon>Eubacteriales</taxon>
        <taxon>Oscillospiraceae</taxon>
        <taxon>Oscillospiraceae incertae sedis</taxon>
        <taxon>Candidatus Faecivivens</taxon>
    </lineage>
</organism>
<dbReference type="Proteomes" id="UP000824241">
    <property type="component" value="Unassembled WGS sequence"/>
</dbReference>
<proteinExistence type="predicted"/>
<reference evidence="1" key="2">
    <citation type="journal article" date="2021" name="PeerJ">
        <title>Extensive microbial diversity within the chicken gut microbiome revealed by metagenomics and culture.</title>
        <authorList>
            <person name="Gilroy R."/>
            <person name="Ravi A."/>
            <person name="Getino M."/>
            <person name="Pursley I."/>
            <person name="Horton D.L."/>
            <person name="Alikhan N.F."/>
            <person name="Baker D."/>
            <person name="Gharbi K."/>
            <person name="Hall N."/>
            <person name="Watson M."/>
            <person name="Adriaenssens E.M."/>
            <person name="Foster-Nyarko E."/>
            <person name="Jarju S."/>
            <person name="Secka A."/>
            <person name="Antonio M."/>
            <person name="Oren A."/>
            <person name="Chaudhuri R.R."/>
            <person name="La Ragione R."/>
            <person name="Hildebrand F."/>
            <person name="Pallen M.J."/>
        </authorList>
    </citation>
    <scope>NUCLEOTIDE SEQUENCE</scope>
    <source>
        <strain evidence="1">CHK189-12415</strain>
    </source>
</reference>
<accession>A0A9D1J4Y3</accession>